<evidence type="ECO:0000259" key="2">
    <source>
        <dbReference type="Pfam" id="PF01425"/>
    </source>
</evidence>
<proteinExistence type="predicted"/>
<dbReference type="Pfam" id="PF01425">
    <property type="entry name" value="Amidase"/>
    <property type="match status" value="1"/>
</dbReference>
<reference evidence="3 4" key="1">
    <citation type="submission" date="2023-09" db="EMBL/GenBank/DDBJ databases">
        <authorList>
            <person name="Rey-Velasco X."/>
        </authorList>
    </citation>
    <scope>NUCLEOTIDE SEQUENCE [LARGE SCALE GENOMIC DNA]</scope>
    <source>
        <strain evidence="3 4">W335</strain>
    </source>
</reference>
<dbReference type="PANTHER" id="PTHR11895">
    <property type="entry name" value="TRANSAMIDASE"/>
    <property type="match status" value="1"/>
</dbReference>
<protein>
    <submittedName>
        <fullName evidence="3">Amidase</fullName>
    </submittedName>
</protein>
<dbReference type="NCBIfam" id="NF005565">
    <property type="entry name" value="PRK07235.1"/>
    <property type="match status" value="1"/>
</dbReference>
<gene>
    <name evidence="3" type="ORF">RM532_01400</name>
</gene>
<keyword evidence="4" id="KW-1185">Reference proteome</keyword>
<dbReference type="Gene3D" id="1.10.20.60">
    <property type="entry name" value="Glu-tRNAGln amidotransferase C subunit, N-terminal domain"/>
    <property type="match status" value="1"/>
</dbReference>
<name>A0ABU3BWK2_9GAMM</name>
<dbReference type="SUPFAM" id="SSF75304">
    <property type="entry name" value="Amidase signature (AS) enzymes"/>
    <property type="match status" value="1"/>
</dbReference>
<dbReference type="RefSeq" id="WP_311651314.1">
    <property type="nucleotide sequence ID" value="NZ_JAVRIB010000001.1"/>
</dbReference>
<accession>A0ABU3BWK2</accession>
<evidence type="ECO:0000256" key="1">
    <source>
        <dbReference type="SAM" id="MobiDB-lite"/>
    </source>
</evidence>
<dbReference type="PANTHER" id="PTHR11895:SF170">
    <property type="entry name" value="AMIDASE"/>
    <property type="match status" value="1"/>
</dbReference>
<dbReference type="InterPro" id="IPR000120">
    <property type="entry name" value="Amidase"/>
</dbReference>
<dbReference type="InterPro" id="IPR036928">
    <property type="entry name" value="AS_sf"/>
</dbReference>
<dbReference type="Proteomes" id="UP001251857">
    <property type="component" value="Unassembled WGS sequence"/>
</dbReference>
<evidence type="ECO:0000313" key="4">
    <source>
        <dbReference type="Proteomes" id="UP001251857"/>
    </source>
</evidence>
<organism evidence="3 4">
    <name type="scientific">Spectribacter hydrogenoxidans</name>
    <dbReference type="NCBI Taxonomy" id="3075608"/>
    <lineage>
        <taxon>Bacteria</taxon>
        <taxon>Pseudomonadati</taxon>
        <taxon>Pseudomonadota</taxon>
        <taxon>Gammaproteobacteria</taxon>
        <taxon>Salinisphaerales</taxon>
        <taxon>Salinisphaeraceae</taxon>
        <taxon>Spectribacter</taxon>
    </lineage>
</organism>
<sequence>MTDAHPAVRPPTAAAIEDIARRYRLDLSAEDVAGFLGLMAGPLASFDRIDQLTAPAAINRYPRTPGYRPQPEDNPLNAWYWKSEIPGAESGPLAGRTLAVKDNVCVAGVPMMNGTRALEGYVPDADATVVTRVLDAGATILGKSVCESLCFSGGSHTNDTGPVRNPHDPTRTSGGSSAGSGALVAAGEVDMAIGGDQGGSVRMPASWCGIYGLKPTWGLVPYTGAFPIEITLDHLGPMAATTADVALLLEVLAGPDGLDPRQSAQLAPAGYRKALTGDAEGLRIGIVSEGFGWAGASEDDVDEAVRVAAGRFADLGASVTEVSVPWHRDGIHLFNGIAFEGATKLMVEGNSMGTNWKGEYNVGLLDAFARGRLTRADDLSETVKLVTLLGQYLQDRYHGRYYAKSRNLARSLEAAYDAALVDCDLLVMPTLPMKATLIPPGDAPREEVIGRALEMVPNTAPFDVTGHPAMSLPCAVADGLPVGMMLIGRKGEEATILRASDAFERGVFARPVPA</sequence>
<feature type="region of interest" description="Disordered" evidence="1">
    <location>
        <begin position="156"/>
        <end position="179"/>
    </location>
</feature>
<dbReference type="EMBL" id="JAVRIB010000001">
    <property type="protein sequence ID" value="MDT0633605.1"/>
    <property type="molecule type" value="Genomic_DNA"/>
</dbReference>
<dbReference type="Gene3D" id="3.90.1300.10">
    <property type="entry name" value="Amidase signature (AS) domain"/>
    <property type="match status" value="1"/>
</dbReference>
<evidence type="ECO:0000313" key="3">
    <source>
        <dbReference type="EMBL" id="MDT0633605.1"/>
    </source>
</evidence>
<feature type="domain" description="Amidase" evidence="2">
    <location>
        <begin position="82"/>
        <end position="497"/>
    </location>
</feature>
<comment type="caution">
    <text evidence="3">The sequence shown here is derived from an EMBL/GenBank/DDBJ whole genome shotgun (WGS) entry which is preliminary data.</text>
</comment>
<dbReference type="InterPro" id="IPR023631">
    <property type="entry name" value="Amidase_dom"/>
</dbReference>